<keyword evidence="3" id="KW-1185">Reference proteome</keyword>
<organism evidence="2 3">
    <name type="scientific">Chitinophaga silvisoli</name>
    <dbReference type="NCBI Taxonomy" id="2291814"/>
    <lineage>
        <taxon>Bacteria</taxon>
        <taxon>Pseudomonadati</taxon>
        <taxon>Bacteroidota</taxon>
        <taxon>Chitinophagia</taxon>
        <taxon>Chitinophagales</taxon>
        <taxon>Chitinophagaceae</taxon>
        <taxon>Chitinophaga</taxon>
    </lineage>
</organism>
<gene>
    <name evidence="2" type="ORF">DXN04_06245</name>
</gene>
<dbReference type="SUPFAM" id="SSF103088">
    <property type="entry name" value="OmpA-like"/>
    <property type="match status" value="1"/>
</dbReference>
<sequence>MKGKGAGFFWPSFTDLMTSLFFIMLVLYVLTFLKLTYQQKATEEQLKKIKEIQAAVTELPREYFAYDSTYKRFSLVQNIEFDRGKDVIKPDDEVYLSKVGESISKLIKDLAAKYAGQDIKYVVIIEGMASNDNYSDNFPLSYKRAWAVLKLWQRENIVPDPKVCEVQVAGSGTGGIGRYAPKDEIKNQRILIQIVPKIGEIKIE</sequence>
<reference evidence="2 3" key="1">
    <citation type="submission" date="2018-08" db="EMBL/GenBank/DDBJ databases">
        <title>Chitinophaga sp. K20C18050901, a novel bacterium isolated from forest soil.</title>
        <authorList>
            <person name="Wang C."/>
        </authorList>
    </citation>
    <scope>NUCLEOTIDE SEQUENCE [LARGE SCALE GENOMIC DNA]</scope>
    <source>
        <strain evidence="2 3">K20C18050901</strain>
    </source>
</reference>
<comment type="caution">
    <text evidence="2">The sequence shown here is derived from an EMBL/GenBank/DDBJ whole genome shotgun (WGS) entry which is preliminary data.</text>
</comment>
<dbReference type="Proteomes" id="UP000261174">
    <property type="component" value="Unassembled WGS sequence"/>
</dbReference>
<evidence type="ECO:0000313" key="2">
    <source>
        <dbReference type="EMBL" id="RFM34998.1"/>
    </source>
</evidence>
<keyword evidence="1" id="KW-0812">Transmembrane</keyword>
<keyword evidence="1" id="KW-0472">Membrane</keyword>
<dbReference type="EMBL" id="QTJV01000002">
    <property type="protein sequence ID" value="RFM34998.1"/>
    <property type="molecule type" value="Genomic_DNA"/>
</dbReference>
<dbReference type="Gene3D" id="3.30.1330.60">
    <property type="entry name" value="OmpA-like domain"/>
    <property type="match status" value="1"/>
</dbReference>
<name>A0A3E1P4S1_9BACT</name>
<feature type="transmembrane region" description="Helical" evidence="1">
    <location>
        <begin position="20"/>
        <end position="37"/>
    </location>
</feature>
<evidence type="ECO:0000256" key="1">
    <source>
        <dbReference type="SAM" id="Phobius"/>
    </source>
</evidence>
<keyword evidence="1" id="KW-1133">Transmembrane helix</keyword>
<protein>
    <submittedName>
        <fullName evidence="2">Uncharacterized protein</fullName>
    </submittedName>
</protein>
<dbReference type="OrthoDB" id="1036975at2"/>
<accession>A0A3E1P4S1</accession>
<proteinExistence type="predicted"/>
<evidence type="ECO:0000313" key="3">
    <source>
        <dbReference type="Proteomes" id="UP000261174"/>
    </source>
</evidence>
<dbReference type="RefSeq" id="WP_116852482.1">
    <property type="nucleotide sequence ID" value="NZ_QTJV01000002.1"/>
</dbReference>
<dbReference type="InterPro" id="IPR036737">
    <property type="entry name" value="OmpA-like_sf"/>
</dbReference>
<dbReference type="AlphaFoldDB" id="A0A3E1P4S1"/>